<reference evidence="1 2" key="1">
    <citation type="submission" date="2021-06" db="EMBL/GenBank/DDBJ databases">
        <authorList>
            <person name="Kallberg Y."/>
            <person name="Tangrot J."/>
            <person name="Rosling A."/>
        </authorList>
    </citation>
    <scope>NUCLEOTIDE SEQUENCE [LARGE SCALE GENOMIC DNA]</scope>
    <source>
        <strain evidence="1 2">120-4 pot B 10/14</strain>
    </source>
</reference>
<sequence>MVNAQTWLDQNYPANGICIRVEDKENYGKAINQIVNLDSNIDKSHNQLAGSNFALPSFSIKKLKFSYNSISAYYFETPNLAYLDVTSNLLTFLACLFNCLGVRFVSTSNVTPTSTYSSLSRFFQPQQSIPIIPHFSEVLLA</sequence>
<proteinExistence type="predicted"/>
<accession>A0ABM8W138</accession>
<evidence type="ECO:0000313" key="1">
    <source>
        <dbReference type="EMBL" id="CAG8497919.1"/>
    </source>
</evidence>
<name>A0ABM8W138_GIGMA</name>
<organism evidence="1 2">
    <name type="scientific">Gigaspora margarita</name>
    <dbReference type="NCBI Taxonomy" id="4874"/>
    <lineage>
        <taxon>Eukaryota</taxon>
        <taxon>Fungi</taxon>
        <taxon>Fungi incertae sedis</taxon>
        <taxon>Mucoromycota</taxon>
        <taxon>Glomeromycotina</taxon>
        <taxon>Glomeromycetes</taxon>
        <taxon>Diversisporales</taxon>
        <taxon>Gigasporaceae</taxon>
        <taxon>Gigaspora</taxon>
    </lineage>
</organism>
<dbReference type="Proteomes" id="UP000789901">
    <property type="component" value="Unassembled WGS sequence"/>
</dbReference>
<protein>
    <submittedName>
        <fullName evidence="1">41275_t:CDS:1</fullName>
    </submittedName>
</protein>
<gene>
    <name evidence="1" type="ORF">GMARGA_LOCUS2051</name>
</gene>
<keyword evidence="2" id="KW-1185">Reference proteome</keyword>
<comment type="caution">
    <text evidence="1">The sequence shown here is derived from an EMBL/GenBank/DDBJ whole genome shotgun (WGS) entry which is preliminary data.</text>
</comment>
<dbReference type="EMBL" id="CAJVQB010000605">
    <property type="protein sequence ID" value="CAG8497919.1"/>
    <property type="molecule type" value="Genomic_DNA"/>
</dbReference>
<evidence type="ECO:0000313" key="2">
    <source>
        <dbReference type="Proteomes" id="UP000789901"/>
    </source>
</evidence>